<dbReference type="PROSITE" id="PS51898">
    <property type="entry name" value="TYR_RECOMBINASE"/>
    <property type="match status" value="1"/>
</dbReference>
<dbReference type="InterPro" id="IPR013762">
    <property type="entry name" value="Integrase-like_cat_sf"/>
</dbReference>
<dbReference type="GO" id="GO:0006310">
    <property type="term" value="P:DNA recombination"/>
    <property type="evidence" value="ECO:0007669"/>
    <property type="project" value="UniProtKB-KW"/>
</dbReference>
<dbReference type="Gene3D" id="1.10.443.10">
    <property type="entry name" value="Intergrase catalytic core"/>
    <property type="match status" value="1"/>
</dbReference>
<dbReference type="AlphaFoldDB" id="A0A8S4QU90"/>
<keyword evidence="1" id="KW-0238">DNA-binding</keyword>
<dbReference type="PANTHER" id="PTHR35617">
    <property type="entry name" value="PHAGE_INTEGRASE DOMAIN-CONTAINING PROTEIN"/>
    <property type="match status" value="1"/>
</dbReference>
<dbReference type="InterPro" id="IPR010998">
    <property type="entry name" value="Integrase_recombinase_N"/>
</dbReference>
<dbReference type="InterPro" id="IPR002104">
    <property type="entry name" value="Integrase_catalytic"/>
</dbReference>
<dbReference type="EMBL" id="CAKXAJ010020539">
    <property type="protein sequence ID" value="CAH2223121.1"/>
    <property type="molecule type" value="Genomic_DNA"/>
</dbReference>
<feature type="domain" description="Tyr recombinase" evidence="3">
    <location>
        <begin position="147"/>
        <end position="357"/>
    </location>
</feature>
<keyword evidence="2" id="KW-0233">DNA recombination</keyword>
<dbReference type="GO" id="GO:0015074">
    <property type="term" value="P:DNA integration"/>
    <property type="evidence" value="ECO:0007669"/>
    <property type="project" value="InterPro"/>
</dbReference>
<evidence type="ECO:0000256" key="2">
    <source>
        <dbReference type="ARBA" id="ARBA00023172"/>
    </source>
</evidence>
<dbReference type="OrthoDB" id="6769862at2759"/>
<dbReference type="CDD" id="cd00397">
    <property type="entry name" value="DNA_BRE_C"/>
    <property type="match status" value="1"/>
</dbReference>
<dbReference type="Gene3D" id="1.10.150.130">
    <property type="match status" value="1"/>
</dbReference>
<feature type="non-terminal residue" evidence="4">
    <location>
        <position position="1"/>
    </location>
</feature>
<evidence type="ECO:0000259" key="3">
    <source>
        <dbReference type="PROSITE" id="PS51898"/>
    </source>
</evidence>
<proteinExistence type="predicted"/>
<evidence type="ECO:0000313" key="5">
    <source>
        <dbReference type="Proteomes" id="UP000838756"/>
    </source>
</evidence>
<dbReference type="Pfam" id="PF00589">
    <property type="entry name" value="Phage_integrase"/>
    <property type="match status" value="1"/>
</dbReference>
<gene>
    <name evidence="4" type="primary">jg66</name>
    <name evidence="4" type="ORF">PAEG_LOCUS6796</name>
</gene>
<evidence type="ECO:0000256" key="1">
    <source>
        <dbReference type="ARBA" id="ARBA00023125"/>
    </source>
</evidence>
<dbReference type="InterPro" id="IPR011010">
    <property type="entry name" value="DNA_brk_join_enz"/>
</dbReference>
<dbReference type="SUPFAM" id="SSF56349">
    <property type="entry name" value="DNA breaking-rejoining enzymes"/>
    <property type="match status" value="1"/>
</dbReference>
<sequence>PTCAASADDSPLEILRVKSPTLIPSQQGASPSTCGSDPDGREIIRQSLLKRGVPIISLEIVMASFSSKTLNQYNSYLKSWWLYCNNKGLSYCDSNVTQLIEFLTEKFNSGAGYSTLNSYRSALSILLGQEITCQDNVKRFFKGVYRKKPPAPKYDTTWDPNLVLNYLQNYYPNDLISLKDLSLKTITLIALASAQRMQTLSLMKIQNISFEEDKIKIKIDDLIKTSKPNAFQPLIVLPYIRENPKICPALCLKMYLDRTYTLRLQEDFLFISYQKPHKKIGTQTLSHWVKSILQKSGIDITLYGAHSTRHASTSAAHRAGVNLEIIRKAAGWTKDSNVFLKYYNKDLVTTDQTDFVDALF</sequence>
<organism evidence="4 5">
    <name type="scientific">Pararge aegeria aegeria</name>
    <dbReference type="NCBI Taxonomy" id="348720"/>
    <lineage>
        <taxon>Eukaryota</taxon>
        <taxon>Metazoa</taxon>
        <taxon>Ecdysozoa</taxon>
        <taxon>Arthropoda</taxon>
        <taxon>Hexapoda</taxon>
        <taxon>Insecta</taxon>
        <taxon>Pterygota</taxon>
        <taxon>Neoptera</taxon>
        <taxon>Endopterygota</taxon>
        <taxon>Lepidoptera</taxon>
        <taxon>Glossata</taxon>
        <taxon>Ditrysia</taxon>
        <taxon>Papilionoidea</taxon>
        <taxon>Nymphalidae</taxon>
        <taxon>Satyrinae</taxon>
        <taxon>Satyrini</taxon>
        <taxon>Parargina</taxon>
        <taxon>Pararge</taxon>
    </lineage>
</organism>
<protein>
    <submittedName>
        <fullName evidence="4">Jg66 protein</fullName>
    </submittedName>
</protein>
<dbReference type="GO" id="GO:0003677">
    <property type="term" value="F:DNA binding"/>
    <property type="evidence" value="ECO:0007669"/>
    <property type="project" value="UniProtKB-KW"/>
</dbReference>
<keyword evidence="5" id="KW-1185">Reference proteome</keyword>
<evidence type="ECO:0000313" key="4">
    <source>
        <dbReference type="EMBL" id="CAH2223121.1"/>
    </source>
</evidence>
<comment type="caution">
    <text evidence="4">The sequence shown here is derived from an EMBL/GenBank/DDBJ whole genome shotgun (WGS) entry which is preliminary data.</text>
</comment>
<accession>A0A8S4QU90</accession>
<reference evidence="4" key="1">
    <citation type="submission" date="2022-03" db="EMBL/GenBank/DDBJ databases">
        <authorList>
            <person name="Lindestad O."/>
        </authorList>
    </citation>
    <scope>NUCLEOTIDE SEQUENCE</scope>
</reference>
<dbReference type="PANTHER" id="PTHR35617:SF3">
    <property type="entry name" value="CORE-BINDING (CB) DOMAIN-CONTAINING PROTEIN"/>
    <property type="match status" value="1"/>
</dbReference>
<name>A0A8S4QU90_9NEOP</name>
<dbReference type="Proteomes" id="UP000838756">
    <property type="component" value="Unassembled WGS sequence"/>
</dbReference>